<evidence type="ECO:0000313" key="4">
    <source>
        <dbReference type="EMBL" id="MYL66902.1"/>
    </source>
</evidence>
<proteinExistence type="predicted"/>
<evidence type="ECO:0000313" key="6">
    <source>
        <dbReference type="Proteomes" id="UP000460194"/>
    </source>
</evidence>
<evidence type="ECO:0000313" key="3">
    <source>
        <dbReference type="EMBL" id="MYL16948.1"/>
    </source>
</evidence>
<dbReference type="Gene3D" id="3.40.50.2300">
    <property type="match status" value="1"/>
</dbReference>
<feature type="domain" description="Phosphotyrosine protein phosphatase I" evidence="2">
    <location>
        <begin position="12"/>
        <end position="55"/>
    </location>
</feature>
<evidence type="ECO:0000256" key="1">
    <source>
        <dbReference type="SAM" id="MobiDB-lite"/>
    </source>
</evidence>
<dbReference type="InterPro" id="IPR036196">
    <property type="entry name" value="Ptyr_pPase_sf"/>
</dbReference>
<organism evidence="3 6">
    <name type="scientific">Halorubrum distributum</name>
    <dbReference type="NCBI Taxonomy" id="29283"/>
    <lineage>
        <taxon>Archaea</taxon>
        <taxon>Methanobacteriati</taxon>
        <taxon>Methanobacteriota</taxon>
        <taxon>Stenosarchaea group</taxon>
        <taxon>Halobacteria</taxon>
        <taxon>Halobacteriales</taxon>
        <taxon>Haloferacaceae</taxon>
        <taxon>Halorubrum</taxon>
        <taxon>Halorubrum distributum group</taxon>
    </lineage>
</organism>
<accession>A0A6B1IED1</accession>
<dbReference type="EMBL" id="WMEO01000014">
    <property type="protein sequence ID" value="MYL16948.1"/>
    <property type="molecule type" value="Genomic_DNA"/>
</dbReference>
<reference evidence="5 6" key="1">
    <citation type="submission" date="2019-11" db="EMBL/GenBank/DDBJ databases">
        <title>Genome sequences of 17 halophilic strains isolated from different environments.</title>
        <authorList>
            <person name="Furrow R.E."/>
        </authorList>
    </citation>
    <scope>NUCLEOTIDE SEQUENCE [LARGE SCALE GENOMIC DNA]</scope>
    <source>
        <strain evidence="4 5">22502_06_Cabo</strain>
        <strain evidence="3 6">22517_05_Cabo</strain>
    </source>
</reference>
<name>A0A6B1IED1_9EURY</name>
<dbReference type="InterPro" id="IPR023485">
    <property type="entry name" value="Ptyr_pPase"/>
</dbReference>
<dbReference type="Proteomes" id="UP000452321">
    <property type="component" value="Unassembled WGS sequence"/>
</dbReference>
<protein>
    <submittedName>
        <fullName evidence="3">Protein tyrosine phosphatase</fullName>
    </submittedName>
</protein>
<dbReference type="Pfam" id="PF01451">
    <property type="entry name" value="LMWPc"/>
    <property type="match status" value="1"/>
</dbReference>
<gene>
    <name evidence="4" type="ORF">GLW30_04065</name>
    <name evidence="3" type="ORF">GLW36_09880</name>
</gene>
<dbReference type="RefSeq" id="WP_159358079.1">
    <property type="nucleotide sequence ID" value="NZ_WMEO01000014.1"/>
</dbReference>
<sequence>MSHHNRPDRRTAFVCVQNAGRSQMAAAFAEREPDRRKASGRIEVLTSGTQPADRVRGVT</sequence>
<dbReference type="SUPFAM" id="SSF52788">
    <property type="entry name" value="Phosphotyrosine protein phosphatases I"/>
    <property type="match status" value="1"/>
</dbReference>
<evidence type="ECO:0000259" key="2">
    <source>
        <dbReference type="Pfam" id="PF01451"/>
    </source>
</evidence>
<comment type="caution">
    <text evidence="3">The sequence shown here is derived from an EMBL/GenBank/DDBJ whole genome shotgun (WGS) entry which is preliminary data.</text>
</comment>
<evidence type="ECO:0000313" key="5">
    <source>
        <dbReference type="Proteomes" id="UP000452321"/>
    </source>
</evidence>
<dbReference type="Proteomes" id="UP000460194">
    <property type="component" value="Unassembled WGS sequence"/>
</dbReference>
<feature type="region of interest" description="Disordered" evidence="1">
    <location>
        <begin position="27"/>
        <end position="59"/>
    </location>
</feature>
<dbReference type="EMBL" id="WMFC01000004">
    <property type="protein sequence ID" value="MYL66902.1"/>
    <property type="molecule type" value="Genomic_DNA"/>
</dbReference>
<dbReference type="AlphaFoldDB" id="A0A6B1IED1"/>